<organism evidence="1 2">
    <name type="scientific">Ensete ventricosum</name>
    <name type="common">Abyssinian banana</name>
    <name type="synonym">Musa ensete</name>
    <dbReference type="NCBI Taxonomy" id="4639"/>
    <lineage>
        <taxon>Eukaryota</taxon>
        <taxon>Viridiplantae</taxon>
        <taxon>Streptophyta</taxon>
        <taxon>Embryophyta</taxon>
        <taxon>Tracheophyta</taxon>
        <taxon>Spermatophyta</taxon>
        <taxon>Magnoliopsida</taxon>
        <taxon>Liliopsida</taxon>
        <taxon>Zingiberales</taxon>
        <taxon>Musaceae</taxon>
        <taxon>Ensete</taxon>
    </lineage>
</organism>
<protein>
    <submittedName>
        <fullName evidence="1">Uncharacterized protein</fullName>
    </submittedName>
</protein>
<dbReference type="Proteomes" id="UP000287651">
    <property type="component" value="Unassembled WGS sequence"/>
</dbReference>
<comment type="caution">
    <text evidence="1">The sequence shown here is derived from an EMBL/GenBank/DDBJ whole genome shotgun (WGS) entry which is preliminary data.</text>
</comment>
<gene>
    <name evidence="1" type="ORF">B296_00024210</name>
</gene>
<dbReference type="AlphaFoldDB" id="A0A427ADG2"/>
<accession>A0A427ADG2</accession>
<evidence type="ECO:0000313" key="1">
    <source>
        <dbReference type="EMBL" id="RRT74297.1"/>
    </source>
</evidence>
<reference evidence="1 2" key="1">
    <citation type="journal article" date="2014" name="Agronomy (Basel)">
        <title>A Draft Genome Sequence for Ensete ventricosum, the Drought-Tolerant Tree Against Hunger.</title>
        <authorList>
            <person name="Harrison J."/>
            <person name="Moore K.A."/>
            <person name="Paszkiewicz K."/>
            <person name="Jones T."/>
            <person name="Grant M."/>
            <person name="Ambacheew D."/>
            <person name="Muzemil S."/>
            <person name="Studholme D.J."/>
        </authorList>
    </citation>
    <scope>NUCLEOTIDE SEQUENCE [LARGE SCALE GENOMIC DNA]</scope>
</reference>
<evidence type="ECO:0000313" key="2">
    <source>
        <dbReference type="Proteomes" id="UP000287651"/>
    </source>
</evidence>
<proteinExistence type="predicted"/>
<dbReference type="EMBL" id="AMZH03002814">
    <property type="protein sequence ID" value="RRT74297.1"/>
    <property type="molecule type" value="Genomic_DNA"/>
</dbReference>
<name>A0A427ADG2_ENSVE</name>
<sequence length="102" mass="11118">MPSTGAVGSHGSSPSIMKLVAVDHYKCVHGSSSLFCGSCWRRSEAQKRGRERDRGRALVGSAMASQKERESFVYIAKLAEQAERYDGRCLIPAISNARVSID</sequence>